<dbReference type="InterPro" id="IPR045476">
    <property type="entry name" value="FvmJAB_N"/>
</dbReference>
<proteinExistence type="predicted"/>
<evidence type="ECO:0000259" key="2">
    <source>
        <dbReference type="Pfam" id="PF20011"/>
    </source>
</evidence>
<dbReference type="OrthoDB" id="3337379at2"/>
<comment type="caution">
    <text evidence="3">The sequence shown here is derived from an EMBL/GenBank/DDBJ whole genome shotgun (WGS) entry which is preliminary data.</text>
</comment>
<dbReference type="Pfam" id="PF20011">
    <property type="entry name" value="fvmJAB_N"/>
    <property type="match status" value="1"/>
</dbReference>
<sequence length="338" mass="37605">MTTLQVELFRSDDYVSAGQVPLLPLLRRVFEPLIGQSLAGTRFELLFLPVADSRRLSGPPSLVNLRSSHGYVQVRILHNGTVVYQHPHSVREIIARPLQQLLVDRGPQESHWGFGVRGPGLDRIALVRPVPDVVNQVDISRGGRGARLFHVEEVRSPEPPHADLASLGVDEPKPQEEQDETSRIGVVVAPSVVRELVGELPFSSEVEEGGFLAGHVYRDQHRPEGHLVRVNAALPAERTGASMFHFTFTGESFLRISALLASRGRDEQLLGWYHTHLFQATSAIGLSSIDVDLHTSTFHQAWQVAALVNISADGGRMLRFYHADGREMRQAPYWVARR</sequence>
<dbReference type="EMBL" id="VJZC01000084">
    <property type="protein sequence ID" value="MPY58427.1"/>
    <property type="molecule type" value="Genomic_DNA"/>
</dbReference>
<evidence type="ECO:0000313" key="3">
    <source>
        <dbReference type="EMBL" id="MPY58427.1"/>
    </source>
</evidence>
<evidence type="ECO:0000313" key="4">
    <source>
        <dbReference type="Proteomes" id="UP000400924"/>
    </source>
</evidence>
<name>A0A5N8XGB6_9ACTN</name>
<protein>
    <recommendedName>
        <fullName evidence="2">JAB-N domain-containing protein</fullName>
    </recommendedName>
</protein>
<accession>A0A5N8XGB6</accession>
<feature type="region of interest" description="Disordered" evidence="1">
    <location>
        <begin position="157"/>
        <end position="182"/>
    </location>
</feature>
<reference evidence="3 4" key="1">
    <citation type="submission" date="2019-07" db="EMBL/GenBank/DDBJ databases">
        <title>New species of Amycolatopsis and Streptomyces.</title>
        <authorList>
            <person name="Duangmal K."/>
            <person name="Teo W.F.A."/>
            <person name="Lipun K."/>
        </authorList>
    </citation>
    <scope>NUCLEOTIDE SEQUENCE [LARGE SCALE GENOMIC DNA]</scope>
    <source>
        <strain evidence="3 4">NBRC 106415</strain>
    </source>
</reference>
<dbReference type="Gene3D" id="3.40.140.10">
    <property type="entry name" value="Cytidine Deaminase, domain 2"/>
    <property type="match status" value="1"/>
</dbReference>
<dbReference type="RefSeq" id="WP_152771971.1">
    <property type="nucleotide sequence ID" value="NZ_VJZC01000084.1"/>
</dbReference>
<feature type="domain" description="JAB-N" evidence="2">
    <location>
        <begin position="6"/>
        <end position="162"/>
    </location>
</feature>
<evidence type="ECO:0000256" key="1">
    <source>
        <dbReference type="SAM" id="MobiDB-lite"/>
    </source>
</evidence>
<feature type="compositionally biased region" description="Basic and acidic residues" evidence="1">
    <location>
        <begin position="170"/>
        <end position="182"/>
    </location>
</feature>
<dbReference type="AlphaFoldDB" id="A0A5N8XGB6"/>
<keyword evidence="4" id="KW-1185">Reference proteome</keyword>
<gene>
    <name evidence="3" type="ORF">FNH08_14985</name>
</gene>
<dbReference type="Proteomes" id="UP000400924">
    <property type="component" value="Unassembled WGS sequence"/>
</dbReference>
<organism evidence="3 4">
    <name type="scientific">Streptomyces spongiae</name>
    <dbReference type="NCBI Taxonomy" id="565072"/>
    <lineage>
        <taxon>Bacteria</taxon>
        <taxon>Bacillati</taxon>
        <taxon>Actinomycetota</taxon>
        <taxon>Actinomycetes</taxon>
        <taxon>Kitasatosporales</taxon>
        <taxon>Streptomycetaceae</taxon>
        <taxon>Streptomyces</taxon>
    </lineage>
</organism>